<evidence type="ECO:0000313" key="4">
    <source>
        <dbReference type="Proteomes" id="UP000435112"/>
    </source>
</evidence>
<name>A0A6A3G6W3_9STRA</name>
<evidence type="ECO:0000313" key="2">
    <source>
        <dbReference type="EMBL" id="KAE9260364.1"/>
    </source>
</evidence>
<dbReference type="Proteomes" id="UP000435112">
    <property type="component" value="Unassembled WGS sequence"/>
</dbReference>
<evidence type="ECO:0000313" key="3">
    <source>
        <dbReference type="Proteomes" id="UP000434957"/>
    </source>
</evidence>
<dbReference type="AlphaFoldDB" id="A0A6A3G6W3"/>
<gene>
    <name evidence="1" type="ORF">PR002_g32486</name>
    <name evidence="2" type="ORF">PR003_g34402</name>
</gene>
<dbReference type="EMBL" id="QXFU01010890">
    <property type="protein sequence ID" value="KAE8953102.1"/>
    <property type="molecule type" value="Genomic_DNA"/>
</dbReference>
<comment type="caution">
    <text evidence="1">The sequence shown here is derived from an EMBL/GenBank/DDBJ whole genome shotgun (WGS) entry which is preliminary data.</text>
</comment>
<evidence type="ECO:0000313" key="1">
    <source>
        <dbReference type="EMBL" id="KAE8953102.1"/>
    </source>
</evidence>
<protein>
    <submittedName>
        <fullName evidence="1">Uncharacterized protein</fullName>
    </submittedName>
</protein>
<dbReference type="EMBL" id="QXFT01011332">
    <property type="protein sequence ID" value="KAE9260364.1"/>
    <property type="molecule type" value="Genomic_DNA"/>
</dbReference>
<accession>A0A6A3G6W3</accession>
<sequence length="41" mass="4024">MAPAPPGLGALRHAPSNYSRHSSELEVVSSAGATSICTSGG</sequence>
<dbReference type="Proteomes" id="UP000434957">
    <property type="component" value="Unassembled WGS sequence"/>
</dbReference>
<proteinExistence type="predicted"/>
<keyword evidence="3" id="KW-1185">Reference proteome</keyword>
<reference evidence="1 4" key="1">
    <citation type="submission" date="2018-09" db="EMBL/GenBank/DDBJ databases">
        <title>Genomic investigation of the strawberry pathogen Phytophthora fragariae indicates pathogenicity is determined by transcriptional variation in three key races.</title>
        <authorList>
            <person name="Adams T.M."/>
            <person name="Armitage A.D."/>
            <person name="Sobczyk M.K."/>
            <person name="Bates H.J."/>
            <person name="Dunwell J.M."/>
            <person name="Nellist C.F."/>
            <person name="Harrison R.J."/>
        </authorList>
    </citation>
    <scope>NUCLEOTIDE SEQUENCE [LARGE SCALE GENOMIC DNA]</scope>
    <source>
        <strain evidence="1 4">SCRP324</strain>
        <strain evidence="2 3">SCRP333</strain>
    </source>
</reference>
<organism evidence="1 4">
    <name type="scientific">Phytophthora rubi</name>
    <dbReference type="NCBI Taxonomy" id="129364"/>
    <lineage>
        <taxon>Eukaryota</taxon>
        <taxon>Sar</taxon>
        <taxon>Stramenopiles</taxon>
        <taxon>Oomycota</taxon>
        <taxon>Peronosporomycetes</taxon>
        <taxon>Peronosporales</taxon>
        <taxon>Peronosporaceae</taxon>
        <taxon>Phytophthora</taxon>
    </lineage>
</organism>